<dbReference type="EMBL" id="RZNZ01000018">
    <property type="protein sequence ID" value="KAA8817014.1"/>
    <property type="molecule type" value="Genomic_DNA"/>
</dbReference>
<dbReference type="PANTHER" id="PTHR18964">
    <property type="entry name" value="ROK (REPRESSOR, ORF, KINASE) FAMILY"/>
    <property type="match status" value="1"/>
</dbReference>
<dbReference type="PANTHER" id="PTHR18964:SF149">
    <property type="entry name" value="BIFUNCTIONAL UDP-N-ACETYLGLUCOSAMINE 2-EPIMERASE_N-ACETYLMANNOSAMINE KINASE"/>
    <property type="match status" value="1"/>
</dbReference>
<dbReference type="InterPro" id="IPR036388">
    <property type="entry name" value="WH-like_DNA-bd_sf"/>
</dbReference>
<dbReference type="Gene3D" id="1.10.10.10">
    <property type="entry name" value="Winged helix-like DNA-binding domain superfamily/Winged helix DNA-binding domain"/>
    <property type="match status" value="1"/>
</dbReference>
<comment type="caution">
    <text evidence="3">The sequence shown here is derived from an EMBL/GenBank/DDBJ whole genome shotgun (WGS) entry which is preliminary data.</text>
</comment>
<dbReference type="InterPro" id="IPR043129">
    <property type="entry name" value="ATPase_NBD"/>
</dbReference>
<keyword evidence="5" id="KW-1185">Reference proteome</keyword>
<evidence type="ECO:0000313" key="2">
    <source>
        <dbReference type="EMBL" id="KAA8817014.1"/>
    </source>
</evidence>
<dbReference type="RefSeq" id="WP_150353729.1">
    <property type="nucleotide sequence ID" value="NZ_RZNZ01000018.1"/>
</dbReference>
<dbReference type="Proteomes" id="UP000374630">
    <property type="component" value="Unassembled WGS sequence"/>
</dbReference>
<name>A0A5J5E3Q2_9BIFI</name>
<evidence type="ECO:0000313" key="5">
    <source>
        <dbReference type="Proteomes" id="UP000374630"/>
    </source>
</evidence>
<organism evidence="3 4">
    <name type="scientific">Bifidobacterium vespertilionis</name>
    <dbReference type="NCBI Taxonomy" id="2562524"/>
    <lineage>
        <taxon>Bacteria</taxon>
        <taxon>Bacillati</taxon>
        <taxon>Actinomycetota</taxon>
        <taxon>Actinomycetes</taxon>
        <taxon>Bifidobacteriales</taxon>
        <taxon>Bifidobacteriaceae</taxon>
        <taxon>Bifidobacterium</taxon>
    </lineage>
</organism>
<dbReference type="InterPro" id="IPR036390">
    <property type="entry name" value="WH_DNA-bd_sf"/>
</dbReference>
<dbReference type="AlphaFoldDB" id="A0A5J5E3Q2"/>
<proteinExistence type="inferred from homology"/>
<evidence type="ECO:0000313" key="4">
    <source>
        <dbReference type="Proteomes" id="UP000345527"/>
    </source>
</evidence>
<dbReference type="OrthoDB" id="5174513at2"/>
<reference evidence="4 5" key="1">
    <citation type="journal article" date="2019" name="Syst. Appl. Microbiol.">
        <title>Characterization of Bifidobacterium species in feaces of the Egyptian fruit bat: Description of B. vespertilionis sp. nov. and B. rousetti sp. nov.</title>
        <authorList>
            <person name="Modesto M."/>
            <person name="Satti M."/>
            <person name="Watanabe K."/>
            <person name="Puglisi E."/>
            <person name="Morelli L."/>
            <person name="Huang C.-H."/>
            <person name="Liou J.-S."/>
            <person name="Miyashita M."/>
            <person name="Tamura T."/>
            <person name="Saito S."/>
            <person name="Mori K."/>
            <person name="Huang L."/>
            <person name="Sciavilla P."/>
            <person name="Sandri C."/>
            <person name="Spiezio C."/>
            <person name="Vitali F."/>
            <person name="Cavalieri D."/>
            <person name="Perpetuini G."/>
            <person name="Tofalo R."/>
            <person name="Bonetti A."/>
            <person name="Arita M."/>
            <person name="Mattarelli P."/>
        </authorList>
    </citation>
    <scope>NUCLEOTIDE SEQUENCE [LARGE SCALE GENOMIC DNA]</scope>
    <source>
        <strain evidence="2 5">RST16</strain>
        <strain evidence="3 4">RST8</strain>
    </source>
</reference>
<dbReference type="SUPFAM" id="SSF46785">
    <property type="entry name" value="Winged helix' DNA-binding domain"/>
    <property type="match status" value="1"/>
</dbReference>
<dbReference type="Pfam" id="PF00480">
    <property type="entry name" value="ROK"/>
    <property type="match status" value="1"/>
</dbReference>
<comment type="similarity">
    <text evidence="1">Belongs to the ROK (NagC/XylR) family.</text>
</comment>
<protein>
    <submittedName>
        <fullName evidence="3">ROK family transcriptional regulator</fullName>
    </submittedName>
</protein>
<dbReference type="Proteomes" id="UP000345527">
    <property type="component" value="Unassembled WGS sequence"/>
</dbReference>
<dbReference type="Gene3D" id="3.30.420.40">
    <property type="match status" value="2"/>
</dbReference>
<sequence>MAALRRINQEDLRNHNLSVVIDTLLQSTVPMSRAELAKATGLTKATMSLLGSMLLEGRVVTEGDPTMQSNYGRPSTPLAIAAGTWAGIGLQINTDGYGYIVLDLTGRVIAQEWEPSSPIGCSPEEIFDRLDALVTPTERELANLGYRVVGTGLALPGLVTDDQRLLSAPNLDWGMVDLQEFDVVTRLDAAAGNEANMAALAQIPGYATCRGGGESPIDAGGSFLYVSTDVGIGGALVRDGRVVTGDHGFGGEIGHLSVSMDGPKCRCGRCGCLEAYAGRRSMVEAAGVATGADAARSGAAIELYERWRRGDEKAVETIERAVRALGSAISSTINLMDAQTVILGGFWQQFGTDLTDRLTRDVAGQVLAGRELAMQVVQPPVSERPALRGAAEVGLRRFIDNPLRYLDEGEAVK</sequence>
<evidence type="ECO:0000313" key="3">
    <source>
        <dbReference type="EMBL" id="KAA8823786.1"/>
    </source>
</evidence>
<accession>A0A5J5E3Q2</accession>
<evidence type="ECO:0000256" key="1">
    <source>
        <dbReference type="ARBA" id="ARBA00006479"/>
    </source>
</evidence>
<dbReference type="EMBL" id="RZOA01000006">
    <property type="protein sequence ID" value="KAA8823786.1"/>
    <property type="molecule type" value="Genomic_DNA"/>
</dbReference>
<dbReference type="InterPro" id="IPR000600">
    <property type="entry name" value="ROK"/>
</dbReference>
<gene>
    <name evidence="3" type="ORF">EM848_04455</name>
    <name evidence="2" type="ORF">EMO90_10830</name>
</gene>
<dbReference type="SUPFAM" id="SSF53067">
    <property type="entry name" value="Actin-like ATPase domain"/>
    <property type="match status" value="2"/>
</dbReference>